<keyword evidence="3" id="KW-1185">Reference proteome</keyword>
<dbReference type="Proteomes" id="UP001265550">
    <property type="component" value="Unassembled WGS sequence"/>
</dbReference>
<dbReference type="Gene3D" id="3.40.50.300">
    <property type="entry name" value="P-loop containing nucleotide triphosphate hydrolases"/>
    <property type="match status" value="1"/>
</dbReference>
<proteinExistence type="predicted"/>
<feature type="domain" description="AAA+ ATPase" evidence="1">
    <location>
        <begin position="185"/>
        <end position="441"/>
    </location>
</feature>
<accession>A0ABU1V5Q2</accession>
<dbReference type="PANTHER" id="PTHR43581">
    <property type="entry name" value="ATP/GTP PHOSPHATASE"/>
    <property type="match status" value="1"/>
</dbReference>
<dbReference type="SUPFAM" id="SSF52540">
    <property type="entry name" value="P-loop containing nucleoside triphosphate hydrolases"/>
    <property type="match status" value="1"/>
</dbReference>
<gene>
    <name evidence="2" type="ORF">J2X09_000514</name>
</gene>
<evidence type="ECO:0000313" key="2">
    <source>
        <dbReference type="EMBL" id="MDR7092791.1"/>
    </source>
</evidence>
<evidence type="ECO:0000313" key="3">
    <source>
        <dbReference type="Proteomes" id="UP001265550"/>
    </source>
</evidence>
<dbReference type="PANTHER" id="PTHR43581:SF2">
    <property type="entry name" value="EXCINUCLEASE ATPASE SUBUNIT"/>
    <property type="match status" value="1"/>
</dbReference>
<reference evidence="2 3" key="1">
    <citation type="submission" date="2023-07" db="EMBL/GenBank/DDBJ databases">
        <title>Sorghum-associated microbial communities from plants grown in Nebraska, USA.</title>
        <authorList>
            <person name="Schachtman D."/>
        </authorList>
    </citation>
    <scope>NUCLEOTIDE SEQUENCE [LARGE SCALE GENOMIC DNA]</scope>
    <source>
        <strain evidence="2 3">BE240</strain>
    </source>
</reference>
<name>A0ABU1V5Q2_9BURK</name>
<evidence type="ECO:0000259" key="1">
    <source>
        <dbReference type="SMART" id="SM00382"/>
    </source>
</evidence>
<dbReference type="InterPro" id="IPR003593">
    <property type="entry name" value="AAA+_ATPase"/>
</dbReference>
<dbReference type="SMART" id="SM00382">
    <property type="entry name" value="AAA"/>
    <property type="match status" value="1"/>
</dbReference>
<organism evidence="2 3">
    <name type="scientific">Hydrogenophaga laconesensis</name>
    <dbReference type="NCBI Taxonomy" id="1805971"/>
    <lineage>
        <taxon>Bacteria</taxon>
        <taxon>Pseudomonadati</taxon>
        <taxon>Pseudomonadota</taxon>
        <taxon>Betaproteobacteria</taxon>
        <taxon>Burkholderiales</taxon>
        <taxon>Comamonadaceae</taxon>
        <taxon>Hydrogenophaga</taxon>
    </lineage>
</organism>
<dbReference type="Pfam" id="PF13304">
    <property type="entry name" value="AAA_21"/>
    <property type="match status" value="1"/>
</dbReference>
<sequence>MTGLVFEGREISDPPKQPDTFYFYASNWDDFGFKTTFYVTYLDKLGAEFKIGSTRIGYCGQVDGWTLHHVKGQSEPNVFSLGQDVSYYQMLRDQLEASVVKQYLKLVGDVAAHDEIFQAVKGETVLQKSLMRDVSISAIVGQYRRVIAGKPVLTPFRFRYKDPGGEERSAFNLDFKVEPVTTPSTNLHVLIGRNGVGKTTILNNMVRSIVAPQTHQENRPRVVTVNEYSMEAPSNPSEFSSVVSVSFSAFDPFDPPPSPVQDRSAGVAYFYIGMQDVTMDPTGEKSPSELRVMKTRLQLRSEFVEAVHSCISLESKRERWSDAIKCLESDRNFQDIALGDLLPLKDEALKAAAATLFDELSSGHAVVLLTMTKLVDCVEEKTLVLLDEPESHLHPPLLSSFIRALSDLLNHRNAVAVIATHSPVVLQEVPRRCVWVVSRVRSAGTYERPPCETFGENVGVLTRAVFGLEVAKSGFHDVLQRAVDKGGSFESICLEFLDHLGFEAQAQLRAMIRERDSRGGEP</sequence>
<dbReference type="RefSeq" id="WP_204731789.1">
    <property type="nucleotide sequence ID" value="NZ_JAVDWE010000001.1"/>
</dbReference>
<dbReference type="EMBL" id="JAVDWE010000001">
    <property type="protein sequence ID" value="MDR7092791.1"/>
    <property type="molecule type" value="Genomic_DNA"/>
</dbReference>
<protein>
    <submittedName>
        <fullName evidence="2">ATPase</fullName>
    </submittedName>
</protein>
<dbReference type="InterPro" id="IPR051396">
    <property type="entry name" value="Bact_Antivir_Def_Nuclease"/>
</dbReference>
<dbReference type="InterPro" id="IPR027417">
    <property type="entry name" value="P-loop_NTPase"/>
</dbReference>
<comment type="caution">
    <text evidence="2">The sequence shown here is derived from an EMBL/GenBank/DDBJ whole genome shotgun (WGS) entry which is preliminary data.</text>
</comment>
<dbReference type="InterPro" id="IPR003959">
    <property type="entry name" value="ATPase_AAA_core"/>
</dbReference>